<keyword evidence="2" id="KW-0472">Membrane</keyword>
<feature type="transmembrane region" description="Helical" evidence="2">
    <location>
        <begin position="397"/>
        <end position="419"/>
    </location>
</feature>
<comment type="caution">
    <text evidence="4">The sequence shown here is derived from an EMBL/GenBank/DDBJ whole genome shotgun (WGS) entry which is preliminary data.</text>
</comment>
<proteinExistence type="predicted"/>
<feature type="transmembrane region" description="Helical" evidence="2">
    <location>
        <begin position="489"/>
        <end position="508"/>
    </location>
</feature>
<dbReference type="Pfam" id="PF07690">
    <property type="entry name" value="MFS_1"/>
    <property type="match status" value="2"/>
</dbReference>
<evidence type="ECO:0000256" key="2">
    <source>
        <dbReference type="SAM" id="Phobius"/>
    </source>
</evidence>
<name>A0AAN7PEB5_9COLE</name>
<evidence type="ECO:0000259" key="3">
    <source>
        <dbReference type="PROSITE" id="PS50850"/>
    </source>
</evidence>
<sequence length="523" mass="58403">MCGYRTVAIFGGIASSLFLLGISYSTQLSSLLVCGVCCGFSFGMVFLSSIIVVSFYFERWRGLAQSITSCGSSVGITCFPLIFTIIFANHSWRFKFKILACCGLLCAVCGSFYRILNSVKVVEEIKLPNNLKKPIDRLQIEGRNSKLLSRYNIEYPASSELQRLSTIVVQAPKKISYTSVSDMSFSESILTISSLSRPKISRVKMSVERLHTVYEGQEDKNFPFRERFSDLYQRYCCKCKLKQRENITIVRPLHRDDIFYQGSLATLPEYVKSVQMVAPSQEKASLEYHLSVTRAVTQAEMEQELKPCVCCPESVKRSLATMLDFSVLKSKAFVLISISGLFTVLGLYTPFMFLVDRAVDFGMDRNLAYHLITVIGIANTLGRIISGMTSTLYKFNAFLVSWIGLIISALTIIVSSLSFTVSWQFTSAFVYGFSMGCVVALRPLIIVDIVGLPKLTNGFGISIVFQGIACLIGIPLSGYLKTITNNYQMSFYFAGSVTFISALLLVPVKQIHKREKIKTSIQE</sequence>
<feature type="transmembrane region" description="Helical" evidence="2">
    <location>
        <begin position="30"/>
        <end position="57"/>
    </location>
</feature>
<dbReference type="AlphaFoldDB" id="A0AAN7PEB5"/>
<feature type="transmembrane region" description="Helical" evidence="2">
    <location>
        <begin position="367"/>
        <end position="385"/>
    </location>
</feature>
<evidence type="ECO:0000313" key="5">
    <source>
        <dbReference type="Proteomes" id="UP001353858"/>
    </source>
</evidence>
<dbReference type="Proteomes" id="UP001353858">
    <property type="component" value="Unassembled WGS sequence"/>
</dbReference>
<dbReference type="SUPFAM" id="SSF103473">
    <property type="entry name" value="MFS general substrate transporter"/>
    <property type="match status" value="1"/>
</dbReference>
<dbReference type="InterPro" id="IPR011701">
    <property type="entry name" value="MFS"/>
</dbReference>
<keyword evidence="5" id="KW-1185">Reference proteome</keyword>
<accession>A0AAN7PEB5</accession>
<dbReference type="Gene3D" id="1.20.1250.20">
    <property type="entry name" value="MFS general substrate transporter like domains"/>
    <property type="match status" value="2"/>
</dbReference>
<dbReference type="InterPro" id="IPR020846">
    <property type="entry name" value="MFS_dom"/>
</dbReference>
<feature type="transmembrane region" description="Helical" evidence="2">
    <location>
        <begin position="332"/>
        <end position="355"/>
    </location>
</feature>
<feature type="transmembrane region" description="Helical" evidence="2">
    <location>
        <begin position="7"/>
        <end position="24"/>
    </location>
</feature>
<feature type="transmembrane region" description="Helical" evidence="2">
    <location>
        <begin position="94"/>
        <end position="116"/>
    </location>
</feature>
<dbReference type="PANTHER" id="PTHR11360:SF238">
    <property type="entry name" value="SD10469P"/>
    <property type="match status" value="1"/>
</dbReference>
<dbReference type="PROSITE" id="PS50850">
    <property type="entry name" value="MFS"/>
    <property type="match status" value="1"/>
</dbReference>
<evidence type="ECO:0000313" key="4">
    <source>
        <dbReference type="EMBL" id="KAK4883343.1"/>
    </source>
</evidence>
<gene>
    <name evidence="4" type="ORF">RN001_006662</name>
</gene>
<reference evidence="5" key="1">
    <citation type="submission" date="2023-01" db="EMBL/GenBank/DDBJ databases">
        <title>Key to firefly adult light organ development and bioluminescence: homeobox transcription factors regulate luciferase expression and transportation to peroxisome.</title>
        <authorList>
            <person name="Fu X."/>
        </authorList>
    </citation>
    <scope>NUCLEOTIDE SEQUENCE [LARGE SCALE GENOMIC DNA]</scope>
</reference>
<keyword evidence="2" id="KW-1133">Transmembrane helix</keyword>
<feature type="transmembrane region" description="Helical" evidence="2">
    <location>
        <begin position="425"/>
        <end position="447"/>
    </location>
</feature>
<keyword evidence="2" id="KW-0812">Transmembrane</keyword>
<feature type="transmembrane region" description="Helical" evidence="2">
    <location>
        <begin position="459"/>
        <end position="477"/>
    </location>
</feature>
<feature type="domain" description="Major facilitator superfamily (MFS) profile" evidence="3">
    <location>
        <begin position="332"/>
        <end position="523"/>
    </location>
</feature>
<protein>
    <recommendedName>
        <fullName evidence="3">Major facilitator superfamily (MFS) profile domain-containing protein</fullName>
    </recommendedName>
</protein>
<dbReference type="GO" id="GO:0016020">
    <property type="term" value="C:membrane"/>
    <property type="evidence" value="ECO:0007669"/>
    <property type="project" value="UniProtKB-SubCell"/>
</dbReference>
<dbReference type="InterPro" id="IPR050327">
    <property type="entry name" value="Proton-linked_MCT"/>
</dbReference>
<feature type="transmembrane region" description="Helical" evidence="2">
    <location>
        <begin position="69"/>
        <end position="88"/>
    </location>
</feature>
<dbReference type="PANTHER" id="PTHR11360">
    <property type="entry name" value="MONOCARBOXYLATE TRANSPORTER"/>
    <property type="match status" value="1"/>
</dbReference>
<dbReference type="InterPro" id="IPR036259">
    <property type="entry name" value="MFS_trans_sf"/>
</dbReference>
<organism evidence="4 5">
    <name type="scientific">Aquatica leii</name>
    <dbReference type="NCBI Taxonomy" id="1421715"/>
    <lineage>
        <taxon>Eukaryota</taxon>
        <taxon>Metazoa</taxon>
        <taxon>Ecdysozoa</taxon>
        <taxon>Arthropoda</taxon>
        <taxon>Hexapoda</taxon>
        <taxon>Insecta</taxon>
        <taxon>Pterygota</taxon>
        <taxon>Neoptera</taxon>
        <taxon>Endopterygota</taxon>
        <taxon>Coleoptera</taxon>
        <taxon>Polyphaga</taxon>
        <taxon>Elateriformia</taxon>
        <taxon>Elateroidea</taxon>
        <taxon>Lampyridae</taxon>
        <taxon>Luciolinae</taxon>
        <taxon>Aquatica</taxon>
    </lineage>
</organism>
<dbReference type="GO" id="GO:0008028">
    <property type="term" value="F:monocarboxylic acid transmembrane transporter activity"/>
    <property type="evidence" value="ECO:0007669"/>
    <property type="project" value="TreeGrafter"/>
</dbReference>
<comment type="subcellular location">
    <subcellularLocation>
        <location evidence="1">Membrane</location>
        <topology evidence="1">Multi-pass membrane protein</topology>
    </subcellularLocation>
</comment>
<dbReference type="EMBL" id="JARPUR010000002">
    <property type="protein sequence ID" value="KAK4883343.1"/>
    <property type="molecule type" value="Genomic_DNA"/>
</dbReference>
<evidence type="ECO:0000256" key="1">
    <source>
        <dbReference type="ARBA" id="ARBA00004141"/>
    </source>
</evidence>